<dbReference type="CDD" id="cd03244">
    <property type="entry name" value="ABCC_MRP_domain2"/>
    <property type="match status" value="1"/>
</dbReference>
<feature type="transmembrane region" description="Helical" evidence="10">
    <location>
        <begin position="437"/>
        <end position="455"/>
    </location>
</feature>
<dbReference type="Gene3D" id="1.20.1560.10">
    <property type="entry name" value="ABC transporter type 1, transmembrane domain"/>
    <property type="match status" value="2"/>
</dbReference>
<evidence type="ECO:0000313" key="14">
    <source>
        <dbReference type="Proteomes" id="UP000019763"/>
    </source>
</evidence>
<feature type="domain" description="ABC transmembrane type-1" evidence="12">
    <location>
        <begin position="461"/>
        <end position="727"/>
    </location>
</feature>
<dbReference type="Pfam" id="PF00664">
    <property type="entry name" value="ABC_membrane"/>
    <property type="match status" value="2"/>
</dbReference>
<keyword evidence="14" id="KW-1185">Reference proteome</keyword>
<dbReference type="InterPro" id="IPR036640">
    <property type="entry name" value="ABC1_TM_sf"/>
</dbReference>
<organism evidence="13 14">
    <name type="scientific">Gregarina niphandrodes</name>
    <name type="common">Septate eugregarine</name>
    <dbReference type="NCBI Taxonomy" id="110365"/>
    <lineage>
        <taxon>Eukaryota</taxon>
        <taxon>Sar</taxon>
        <taxon>Alveolata</taxon>
        <taxon>Apicomplexa</taxon>
        <taxon>Conoidasida</taxon>
        <taxon>Gregarinasina</taxon>
        <taxon>Eugregarinorida</taxon>
        <taxon>Gregarinidae</taxon>
        <taxon>Gregarina</taxon>
    </lineage>
</organism>
<feature type="transmembrane region" description="Helical" evidence="10">
    <location>
        <begin position="293"/>
        <end position="317"/>
    </location>
</feature>
<accession>A0A023BCM3</accession>
<dbReference type="OMA" id="CVYQHAD"/>
<feature type="transmembrane region" description="Helical" evidence="10">
    <location>
        <begin position="12"/>
        <end position="28"/>
    </location>
</feature>
<feature type="transmembrane region" description="Helical" evidence="10">
    <location>
        <begin position="1495"/>
        <end position="1515"/>
    </location>
</feature>
<dbReference type="Pfam" id="PF00005">
    <property type="entry name" value="ABC_tran"/>
    <property type="match status" value="2"/>
</dbReference>
<sequence>MEWVVVESTLPIAYIALCVAVVNFGAVAPRQDRDVVALDEPWLPDLEQSGPTASANISLGSVVGSEVEEGRVAVIPVLTAEEDSVAGNGSSSAPSASGSGAPSGSRPGDDAGSPGKHLICVTKTPVTEFRQVTCGAMTLIALTCGLALTIGCARYGNSPAAALLRLQTYGLIGISVAGCCCLQFYRSECFKPSLPRATGYLHSWRRSQRESRSKERVMIGFWIIAILVYALRLNTSLLHAGVSQHARMWSFGSPIDGFRMSTNGADVSPANLSGANLSGVDGNGMGVSDGGFLLWRLEAIVDLVCFVISVVGLISFLKPNRPREDVDGVLAHVFDDGTGYIRPATRKPETPELTSGFMQLITFSWMNPLFSKNRSLVPDDLYRLREFDRGYAVYARMQCIWERGRVDDSLRLAKCLLRFVMPHYMYAGILKLANDSLTLLDIQLLNLVVIYMTAVDKNMTAVDSAGVDETGTNGLWLGGLLVVLMGVNSLVETALSQQYFNRMMICVLRIRSAVGTAVYVKSLKVDPGQLSGGQSKEFTSGKTINLLSTDAQRIGNIMRNIQVLWFSPYQIVIISFMLYKELRYAAFGGIVVMLSCMPITSAITKRTRRLQKAVMELKDERLRATTEAVQGIKAIKVYSWERPIIDLITAIRRKELNALLKTQLNLLLARFVLALIPVLVAVVSFGFYVVVLAQPLTPAVAFTSLALFNKLRGPLMQLPNVIMSLAETMVSVNRVQDFLNLPELPKKQDLPCQSTPRCIHHTPPVFVHANQVTVTFDAEPQYSGSEPAGSDYVGSDRAGGNAPAASSHGTSFHADNFHSDTPNGTGNSTTHPNGDHGTETPLLLDFKEQGKSPLNNHEKGIVENRIIETTGEETTSSVLFKDVSMEVRKGELLALVGRTGCGKSVLLEVLASEFHCGRKGEVDVRGRVAICTQTAWIRSGSVRDNIIMGHGFESGRYQKVVKACALEADFAILADGDLTEIGERGVNLSGGQKQRIALARAVYFDADVYLLDDVLSAVDTHVAAHIYKHVLRGLLRHKAVVMATHRFECLHSATQIYLLRPGQLPRVFSSLAEAYTDADFSQLANSDAQQSPRNVNGSEWGSPTDSELGGGGGGKVRGGRLGSGRLGKDSPRQPYRSWDFGYVGAGPEGALNGPGLLSKLVVSAPLAYGLVETAAPVASMVTTTSSVPMDEMTFDEMTVDESNGLQTVDSQVLNGAAVSEFGHGDNLSKEKRDGKKRGKPQTLVEREMMGEGQVGKEVYLCYIQAGGGVVVMALLVFLLVSTYGVSVGSTFWLSYWSDHSGKDMTVARGLGTYGAFQAAQLVLLLWVLSVLIYVSQRAARVFHTRMLYRVIHAKVQFFESNPIGRLSNKFSKDLYTIDESLPSTLYSFLSQFVNVIGVFMAIGIVIPEMVLVILPTLTLYIMIERMYVTVARQFKRIDSISRSPVFTHFSESLDGAKTIRVMKCVDQFIGHHLKWLDESMSAIYIYTVSNRWLSIRLECVGTIIVVCAGLFCIMLKSRLTGGSAGLALSYAINVTSSINSLVRLSGDRETDIIALERTIEYDQDENCPQEDYVGKPRSRNTPSDVNVSGIQTKSYIAVARSGEAKSGELATVTRSGELATVTRSGELATVTRSGELATVTRSGELATVTQSGELAAVTQSNRVMSQQASGSTSLEFKNVSLRYRVGLPFALKNVSFSITRGEKVGIVGRTGAGKSSILVCLLRLVDVTEGEILMNNRNIDRHAVDRLRMELAIIPQDPVVFTGTIKSNLDPFRMTDAGTLWEALEKACLKTFVESLPGQLEHPVFENGRNLSVGQKQLLCLARVLIRKTKILLLDEATSAVDPQTDALIQQCLRTEFKDTTIVTIAHRLKSVVDYDRVIVMDAGTIKEQGNPETLLQDRASEFYTMYNQHN</sequence>
<reference evidence="13" key="1">
    <citation type="submission" date="2013-12" db="EMBL/GenBank/DDBJ databases">
        <authorList>
            <person name="Omoto C.K."/>
            <person name="Sibley D."/>
            <person name="Venepally P."/>
            <person name="Hadjithomas M."/>
            <person name="Karamycheva S."/>
            <person name="Brunk B."/>
            <person name="Roos D."/>
            <person name="Caler E."/>
            <person name="Lorenzi H."/>
        </authorList>
    </citation>
    <scope>NUCLEOTIDE SEQUENCE</scope>
</reference>
<dbReference type="PROSITE" id="PS50893">
    <property type="entry name" value="ABC_TRANSPORTER_2"/>
    <property type="match status" value="2"/>
</dbReference>
<dbReference type="PANTHER" id="PTHR24223:SF443">
    <property type="entry name" value="MULTIDRUG-RESISTANCE LIKE PROTEIN 1, ISOFORM I"/>
    <property type="match status" value="1"/>
</dbReference>
<dbReference type="FunFam" id="1.20.1560.10:FF:000006">
    <property type="entry name" value="ATP-binding cassette, sub-family C (CFTR/MRP), member 9"/>
    <property type="match status" value="1"/>
</dbReference>
<evidence type="ECO:0000256" key="3">
    <source>
        <dbReference type="ARBA" id="ARBA00022692"/>
    </source>
</evidence>
<evidence type="ECO:0000313" key="13">
    <source>
        <dbReference type="EMBL" id="EZG83063.1"/>
    </source>
</evidence>
<dbReference type="Gene3D" id="3.40.50.300">
    <property type="entry name" value="P-loop containing nucleotide triphosphate hydrolases"/>
    <property type="match status" value="2"/>
</dbReference>
<feature type="region of interest" description="Disordered" evidence="9">
    <location>
        <begin position="1083"/>
        <end position="1132"/>
    </location>
</feature>
<dbReference type="VEuPathDB" id="CryptoDB:GNI_015500"/>
<keyword evidence="13" id="KW-0378">Hydrolase</keyword>
<feature type="compositionally biased region" description="Polar residues" evidence="9">
    <location>
        <begin position="1083"/>
        <end position="1105"/>
    </location>
</feature>
<evidence type="ECO:0000256" key="7">
    <source>
        <dbReference type="ARBA" id="ARBA00022989"/>
    </source>
</evidence>
<comment type="caution">
    <text evidence="13">The sequence shown here is derived from an EMBL/GenBank/DDBJ whole genome shotgun (WGS) entry which is preliminary data.</text>
</comment>
<feature type="transmembrane region" description="Helical" evidence="10">
    <location>
        <begin position="1269"/>
        <end position="1295"/>
    </location>
</feature>
<dbReference type="GO" id="GO:0005774">
    <property type="term" value="C:vacuolar membrane"/>
    <property type="evidence" value="ECO:0007669"/>
    <property type="project" value="UniProtKB-SubCell"/>
</dbReference>
<evidence type="ECO:0000256" key="6">
    <source>
        <dbReference type="ARBA" id="ARBA00022840"/>
    </source>
</evidence>
<feature type="domain" description="ABC transmembrane type-1" evidence="12">
    <location>
        <begin position="1273"/>
        <end position="1550"/>
    </location>
</feature>
<keyword evidence="4" id="KW-0677">Repeat</keyword>
<dbReference type="OrthoDB" id="6500128at2759"/>
<dbReference type="PROSITE" id="PS00211">
    <property type="entry name" value="ABC_TRANSPORTER_1"/>
    <property type="match status" value="2"/>
</dbReference>
<dbReference type="RefSeq" id="XP_011128967.1">
    <property type="nucleotide sequence ID" value="XM_011130665.1"/>
</dbReference>
<dbReference type="GeneID" id="22910831"/>
<feature type="transmembrane region" description="Helical" evidence="10">
    <location>
        <begin position="563"/>
        <end position="579"/>
    </location>
</feature>
<dbReference type="GO" id="GO:0140359">
    <property type="term" value="F:ABC-type transporter activity"/>
    <property type="evidence" value="ECO:0007669"/>
    <property type="project" value="InterPro"/>
</dbReference>
<dbReference type="InterPro" id="IPR003593">
    <property type="entry name" value="AAA+_ATPase"/>
</dbReference>
<name>A0A023BCM3_GRENI</name>
<dbReference type="EC" id="3.6.3.44" evidence="13"/>
<keyword evidence="2" id="KW-0813">Transport</keyword>
<feature type="transmembrane region" description="Helical" evidence="10">
    <location>
        <begin position="168"/>
        <end position="185"/>
    </location>
</feature>
<dbReference type="FunFam" id="3.40.50.300:FF:000973">
    <property type="entry name" value="Multidrug resistance-associated protein 4"/>
    <property type="match status" value="1"/>
</dbReference>
<dbReference type="CDD" id="cd18579">
    <property type="entry name" value="ABC_6TM_ABCC_D1"/>
    <property type="match status" value="1"/>
</dbReference>
<evidence type="ECO:0000256" key="2">
    <source>
        <dbReference type="ARBA" id="ARBA00022448"/>
    </source>
</evidence>
<keyword evidence="5" id="KW-0547">Nucleotide-binding</keyword>
<dbReference type="InterPro" id="IPR003439">
    <property type="entry name" value="ABC_transporter-like_ATP-bd"/>
</dbReference>
<proteinExistence type="predicted"/>
<dbReference type="FunFam" id="3.40.50.300:FF:000163">
    <property type="entry name" value="Multidrug resistance-associated protein member 4"/>
    <property type="match status" value="1"/>
</dbReference>
<gene>
    <name evidence="13" type="ORF">GNI_015500</name>
</gene>
<dbReference type="InterPro" id="IPR044746">
    <property type="entry name" value="ABCC_6TM_D1"/>
</dbReference>
<feature type="compositionally biased region" description="Polar residues" evidence="9">
    <location>
        <begin position="819"/>
        <end position="832"/>
    </location>
</feature>
<evidence type="ECO:0000256" key="10">
    <source>
        <dbReference type="SAM" id="Phobius"/>
    </source>
</evidence>
<evidence type="ECO:0000256" key="4">
    <source>
        <dbReference type="ARBA" id="ARBA00022737"/>
    </source>
</evidence>
<dbReference type="InterPro" id="IPR027417">
    <property type="entry name" value="P-loop_NTPase"/>
</dbReference>
<keyword evidence="7 10" id="KW-1133">Transmembrane helix</keyword>
<dbReference type="InterPro" id="IPR011527">
    <property type="entry name" value="ABC1_TM_dom"/>
</dbReference>
<evidence type="ECO:0000256" key="1">
    <source>
        <dbReference type="ARBA" id="ARBA00004128"/>
    </source>
</evidence>
<dbReference type="GO" id="GO:0005524">
    <property type="term" value="F:ATP binding"/>
    <property type="evidence" value="ECO:0007669"/>
    <property type="project" value="UniProtKB-KW"/>
</dbReference>
<feature type="transmembrane region" description="Helical" evidence="10">
    <location>
        <begin position="1392"/>
        <end position="1423"/>
    </location>
</feature>
<dbReference type="EMBL" id="AFNH02000113">
    <property type="protein sequence ID" value="EZG83063.1"/>
    <property type="molecule type" value="Genomic_DNA"/>
</dbReference>
<dbReference type="PROSITE" id="PS50929">
    <property type="entry name" value="ABC_TM1F"/>
    <property type="match status" value="2"/>
</dbReference>
<comment type="subcellular location">
    <subcellularLocation>
        <location evidence="1">Vacuole membrane</location>
        <topology evidence="1">Multi-pass membrane protein</topology>
    </subcellularLocation>
</comment>
<feature type="region of interest" description="Disordered" evidence="9">
    <location>
        <begin position="84"/>
        <end position="114"/>
    </location>
</feature>
<dbReference type="SUPFAM" id="SSF90123">
    <property type="entry name" value="ABC transporter transmembrane region"/>
    <property type="match status" value="2"/>
</dbReference>
<feature type="domain" description="ABC transporter" evidence="11">
    <location>
        <begin position="861"/>
        <end position="1086"/>
    </location>
</feature>
<dbReference type="InterPro" id="IPR017871">
    <property type="entry name" value="ABC_transporter-like_CS"/>
</dbReference>
<dbReference type="InterPro" id="IPR050173">
    <property type="entry name" value="ABC_transporter_C-like"/>
</dbReference>
<dbReference type="SUPFAM" id="SSF52540">
    <property type="entry name" value="P-loop containing nucleoside triphosphate hydrolases"/>
    <property type="match status" value="2"/>
</dbReference>
<keyword evidence="8 10" id="KW-0472">Membrane</keyword>
<evidence type="ECO:0000256" key="9">
    <source>
        <dbReference type="SAM" id="MobiDB-lite"/>
    </source>
</evidence>
<keyword evidence="6" id="KW-0067">ATP-binding</keyword>
<feature type="compositionally biased region" description="Low complexity" evidence="9">
    <location>
        <begin position="85"/>
        <end position="106"/>
    </location>
</feature>
<protein>
    <submittedName>
        <fullName evidence="13">Multidrug resistance-associated protein 1</fullName>
        <ecNumber evidence="13">3.6.3.44</ecNumber>
    </submittedName>
</protein>
<dbReference type="FunFam" id="1.20.1560.10:FF:000010">
    <property type="entry name" value="Multidrug resistance-associated ABC transporter"/>
    <property type="match status" value="1"/>
</dbReference>
<dbReference type="PANTHER" id="PTHR24223">
    <property type="entry name" value="ATP-BINDING CASSETTE SUB-FAMILY C"/>
    <property type="match status" value="1"/>
</dbReference>
<keyword evidence="3 10" id="KW-0812">Transmembrane</keyword>
<dbReference type="GO" id="GO:0016887">
    <property type="term" value="F:ATP hydrolysis activity"/>
    <property type="evidence" value="ECO:0007669"/>
    <property type="project" value="InterPro"/>
</dbReference>
<dbReference type="Proteomes" id="UP000019763">
    <property type="component" value="Unassembled WGS sequence"/>
</dbReference>
<dbReference type="CDD" id="cd03250">
    <property type="entry name" value="ABCC_MRP_domain1"/>
    <property type="match status" value="1"/>
</dbReference>
<feature type="transmembrane region" description="Helical" evidence="10">
    <location>
        <begin position="216"/>
        <end position="233"/>
    </location>
</feature>
<feature type="transmembrane region" description="Helical" evidence="10">
    <location>
        <begin position="132"/>
        <end position="156"/>
    </location>
</feature>
<feature type="region of interest" description="Disordered" evidence="9">
    <location>
        <begin position="780"/>
        <end position="841"/>
    </location>
</feature>
<feature type="transmembrane region" description="Helical" evidence="10">
    <location>
        <begin position="475"/>
        <end position="495"/>
    </location>
</feature>
<dbReference type="eggNOG" id="KOG0054">
    <property type="taxonomic scope" value="Eukaryota"/>
</dbReference>
<feature type="domain" description="ABC transporter" evidence="11">
    <location>
        <begin position="1674"/>
        <end position="1908"/>
    </location>
</feature>
<dbReference type="CDD" id="cd18603">
    <property type="entry name" value="ABC_6TM_MRP1_2_3_6_D2_like"/>
    <property type="match status" value="1"/>
</dbReference>
<evidence type="ECO:0000259" key="11">
    <source>
        <dbReference type="PROSITE" id="PS50893"/>
    </source>
</evidence>
<evidence type="ECO:0000256" key="8">
    <source>
        <dbReference type="ARBA" id="ARBA00023136"/>
    </source>
</evidence>
<feature type="transmembrane region" description="Helical" evidence="10">
    <location>
        <begin position="1315"/>
        <end position="1335"/>
    </location>
</feature>
<dbReference type="SMART" id="SM00382">
    <property type="entry name" value="AAA"/>
    <property type="match status" value="2"/>
</dbReference>
<feature type="compositionally biased region" description="Gly residues" evidence="9">
    <location>
        <begin position="1108"/>
        <end position="1125"/>
    </location>
</feature>
<evidence type="ECO:0000256" key="5">
    <source>
        <dbReference type="ARBA" id="ARBA00022741"/>
    </source>
</evidence>
<evidence type="ECO:0000259" key="12">
    <source>
        <dbReference type="PROSITE" id="PS50929"/>
    </source>
</evidence>
<feature type="transmembrane region" description="Helical" evidence="10">
    <location>
        <begin position="585"/>
        <end position="603"/>
    </location>
</feature>